<comment type="caution">
    <text evidence="1">The sequence shown here is derived from an EMBL/GenBank/DDBJ whole genome shotgun (WGS) entry which is preliminary data.</text>
</comment>
<name>A0A645CP44_9ZZZZ</name>
<protein>
    <recommendedName>
        <fullName evidence="2">NAD-specific glutamate dehydrogenase</fullName>
    </recommendedName>
</protein>
<evidence type="ECO:0008006" key="2">
    <source>
        <dbReference type="Google" id="ProtNLM"/>
    </source>
</evidence>
<sequence length="233" mass="24902">MGGGGCSSRSIRGYRLCGFNGLLIDAEGNVERIVGTIDGCAVLADFYAISLAVDGDGVLTLLLGSFFFAVDLVHAVHLGFAGEEEDTLLLTGCGDEDVLISERQALFFEHGLCSLHTLLGILFIDVHNLLGGRGETECISTSLHNFRVRSNGGLAEVAEYHLAITFSNLLPGSKHDIVECLLEVELGNRGNRGAEATLCYGFSHCFDDGGILVHQVVVTQHLGVCSECSTRKR</sequence>
<organism evidence="1">
    <name type="scientific">bioreactor metagenome</name>
    <dbReference type="NCBI Taxonomy" id="1076179"/>
    <lineage>
        <taxon>unclassified sequences</taxon>
        <taxon>metagenomes</taxon>
        <taxon>ecological metagenomes</taxon>
    </lineage>
</organism>
<dbReference type="EMBL" id="VSSQ01028828">
    <property type="protein sequence ID" value="MPM78703.1"/>
    <property type="molecule type" value="Genomic_DNA"/>
</dbReference>
<dbReference type="AlphaFoldDB" id="A0A645CP44"/>
<reference evidence="1" key="1">
    <citation type="submission" date="2019-08" db="EMBL/GenBank/DDBJ databases">
        <authorList>
            <person name="Kucharzyk K."/>
            <person name="Murdoch R.W."/>
            <person name="Higgins S."/>
            <person name="Loffler F."/>
        </authorList>
    </citation>
    <scope>NUCLEOTIDE SEQUENCE</scope>
</reference>
<gene>
    <name evidence="1" type="ORF">SDC9_125714</name>
</gene>
<proteinExistence type="predicted"/>
<accession>A0A645CP44</accession>
<evidence type="ECO:0000313" key="1">
    <source>
        <dbReference type="EMBL" id="MPM78703.1"/>
    </source>
</evidence>